<dbReference type="RefSeq" id="WP_188769540.1">
    <property type="nucleotide sequence ID" value="NZ_BMHK01000006.1"/>
</dbReference>
<evidence type="ECO:0000259" key="1">
    <source>
        <dbReference type="Pfam" id="PF00535"/>
    </source>
</evidence>
<reference evidence="2" key="2">
    <citation type="submission" date="2020-09" db="EMBL/GenBank/DDBJ databases">
        <authorList>
            <person name="Sun Q."/>
            <person name="Zhou Y."/>
        </authorList>
    </citation>
    <scope>NUCLEOTIDE SEQUENCE</scope>
    <source>
        <strain evidence="2">CGMCC 1.15095</strain>
    </source>
</reference>
<dbReference type="Proteomes" id="UP000608154">
    <property type="component" value="Unassembled WGS sequence"/>
</dbReference>
<dbReference type="Pfam" id="PF00535">
    <property type="entry name" value="Glycos_transf_2"/>
    <property type="match status" value="1"/>
</dbReference>
<sequence length="321" mass="35708">MTSPGFSVVMPLHNKAGHVATAIESVLAQSVPPLEIIVIDDCSTDGSRAIAADFAGERLRLLDRDTPGPGGYAARNLGIREARGDWIAFLDADDLWHQDHLAVLAYGLSKAPEAGAAATRFEHVFDTHRQPQRIAPRLETGAVLDFTQFLESWLTVRECPMWTGAIALRRDLLIDAGLFPEERARRGGDKDLWLRAMRHSKLAYEPVITAEFSRDSANKVSKSTNTLSTPCLIATARAMMAEASPGEQRLLRRLINQEIAHYTRYALKLDNKIRIPLRDVALPEGFSTLAMLAMTRWTPASWRKSAYQVAKYLHMRHAGAR</sequence>
<dbReference type="InterPro" id="IPR050834">
    <property type="entry name" value="Glycosyltransf_2"/>
</dbReference>
<protein>
    <submittedName>
        <fullName evidence="2">Fucosyltransferase</fullName>
    </submittedName>
</protein>
<dbReference type="GO" id="GO:0016757">
    <property type="term" value="F:glycosyltransferase activity"/>
    <property type="evidence" value="ECO:0007669"/>
    <property type="project" value="UniProtKB-KW"/>
</dbReference>
<accession>A0A916TRI3</accession>
<keyword evidence="2" id="KW-0328">Glycosyltransferase</keyword>
<dbReference type="CDD" id="cd00761">
    <property type="entry name" value="Glyco_tranf_GTA_type"/>
    <property type="match status" value="1"/>
</dbReference>
<evidence type="ECO:0000313" key="2">
    <source>
        <dbReference type="EMBL" id="GGB95293.1"/>
    </source>
</evidence>
<dbReference type="SUPFAM" id="SSF53448">
    <property type="entry name" value="Nucleotide-diphospho-sugar transferases"/>
    <property type="match status" value="1"/>
</dbReference>
<evidence type="ECO:0000313" key="3">
    <source>
        <dbReference type="Proteomes" id="UP000608154"/>
    </source>
</evidence>
<dbReference type="PANTHER" id="PTHR43685">
    <property type="entry name" value="GLYCOSYLTRANSFERASE"/>
    <property type="match status" value="1"/>
</dbReference>
<reference evidence="2" key="1">
    <citation type="journal article" date="2014" name="Int. J. Syst. Evol. Microbiol.">
        <title>Complete genome sequence of Corynebacterium casei LMG S-19264T (=DSM 44701T), isolated from a smear-ripened cheese.</title>
        <authorList>
            <consortium name="US DOE Joint Genome Institute (JGI-PGF)"/>
            <person name="Walter F."/>
            <person name="Albersmeier A."/>
            <person name="Kalinowski J."/>
            <person name="Ruckert C."/>
        </authorList>
    </citation>
    <scope>NUCLEOTIDE SEQUENCE</scope>
    <source>
        <strain evidence="2">CGMCC 1.15095</strain>
    </source>
</reference>
<dbReference type="AlphaFoldDB" id="A0A916TRI3"/>
<name>A0A916TRI3_9SPHN</name>
<dbReference type="Gene3D" id="3.90.550.10">
    <property type="entry name" value="Spore Coat Polysaccharide Biosynthesis Protein SpsA, Chain A"/>
    <property type="match status" value="1"/>
</dbReference>
<dbReference type="InterPro" id="IPR001173">
    <property type="entry name" value="Glyco_trans_2-like"/>
</dbReference>
<organism evidence="2 3">
    <name type="scientific">Novosphingobium endophyticum</name>
    <dbReference type="NCBI Taxonomy" id="1955250"/>
    <lineage>
        <taxon>Bacteria</taxon>
        <taxon>Pseudomonadati</taxon>
        <taxon>Pseudomonadota</taxon>
        <taxon>Alphaproteobacteria</taxon>
        <taxon>Sphingomonadales</taxon>
        <taxon>Sphingomonadaceae</taxon>
        <taxon>Novosphingobium</taxon>
    </lineage>
</organism>
<dbReference type="EMBL" id="BMHK01000006">
    <property type="protein sequence ID" value="GGB95293.1"/>
    <property type="molecule type" value="Genomic_DNA"/>
</dbReference>
<feature type="domain" description="Glycosyltransferase 2-like" evidence="1">
    <location>
        <begin position="7"/>
        <end position="141"/>
    </location>
</feature>
<keyword evidence="2" id="KW-0808">Transferase</keyword>
<comment type="caution">
    <text evidence="2">The sequence shown here is derived from an EMBL/GenBank/DDBJ whole genome shotgun (WGS) entry which is preliminary data.</text>
</comment>
<dbReference type="InterPro" id="IPR029044">
    <property type="entry name" value="Nucleotide-diphossugar_trans"/>
</dbReference>
<gene>
    <name evidence="2" type="ORF">GCM10011494_12190</name>
</gene>
<keyword evidence="3" id="KW-1185">Reference proteome</keyword>
<dbReference type="PANTHER" id="PTHR43685:SF2">
    <property type="entry name" value="GLYCOSYLTRANSFERASE 2-LIKE DOMAIN-CONTAINING PROTEIN"/>
    <property type="match status" value="1"/>
</dbReference>
<proteinExistence type="predicted"/>